<dbReference type="AlphaFoldDB" id="A0A382U342"/>
<dbReference type="PANTHER" id="PTHR30413">
    <property type="entry name" value="INNER MEMBRANE TRANSPORT PERMEASE"/>
    <property type="match status" value="1"/>
</dbReference>
<keyword evidence="3" id="KW-0472">Membrane</keyword>
<evidence type="ECO:0000256" key="2">
    <source>
        <dbReference type="ARBA" id="ARBA00022448"/>
    </source>
</evidence>
<accession>A0A382U342</accession>
<sequence length="60" mass="7204">MTTIREEMWKTKDILFNFAISDLKIRYRNSVLGVLWSFIEPLLLLAVLFVVFSTMFRFEI</sequence>
<dbReference type="GO" id="GO:0015920">
    <property type="term" value="P:lipopolysaccharide transport"/>
    <property type="evidence" value="ECO:0007669"/>
    <property type="project" value="TreeGrafter"/>
</dbReference>
<evidence type="ECO:0000256" key="1">
    <source>
        <dbReference type="ARBA" id="ARBA00004429"/>
    </source>
</evidence>
<feature type="transmembrane region" description="Helical" evidence="3">
    <location>
        <begin position="31"/>
        <end position="56"/>
    </location>
</feature>
<organism evidence="4">
    <name type="scientific">marine metagenome</name>
    <dbReference type="NCBI Taxonomy" id="408172"/>
    <lineage>
        <taxon>unclassified sequences</taxon>
        <taxon>metagenomes</taxon>
        <taxon>ecological metagenomes</taxon>
    </lineage>
</organism>
<evidence type="ECO:0000313" key="4">
    <source>
        <dbReference type="EMBL" id="SVD28108.1"/>
    </source>
</evidence>
<name>A0A382U342_9ZZZZ</name>
<dbReference type="EMBL" id="UINC01140771">
    <property type="protein sequence ID" value="SVD28108.1"/>
    <property type="molecule type" value="Genomic_DNA"/>
</dbReference>
<protein>
    <recommendedName>
        <fullName evidence="5">ABC-2 type transporter domain-containing protein</fullName>
    </recommendedName>
</protein>
<proteinExistence type="predicted"/>
<evidence type="ECO:0008006" key="5">
    <source>
        <dbReference type="Google" id="ProtNLM"/>
    </source>
</evidence>
<dbReference type="PANTHER" id="PTHR30413:SF8">
    <property type="entry name" value="TRANSPORT PERMEASE PROTEIN"/>
    <property type="match status" value="1"/>
</dbReference>
<feature type="non-terminal residue" evidence="4">
    <location>
        <position position="60"/>
    </location>
</feature>
<gene>
    <name evidence="4" type="ORF">METZ01_LOCUS380962</name>
</gene>
<dbReference type="GO" id="GO:0005886">
    <property type="term" value="C:plasma membrane"/>
    <property type="evidence" value="ECO:0007669"/>
    <property type="project" value="UniProtKB-SubCell"/>
</dbReference>
<evidence type="ECO:0000256" key="3">
    <source>
        <dbReference type="SAM" id="Phobius"/>
    </source>
</evidence>
<keyword evidence="3" id="KW-0812">Transmembrane</keyword>
<keyword evidence="3" id="KW-1133">Transmembrane helix</keyword>
<comment type="subcellular location">
    <subcellularLocation>
        <location evidence="1">Cell inner membrane</location>
        <topology evidence="1">Multi-pass membrane protein</topology>
    </subcellularLocation>
</comment>
<keyword evidence="2" id="KW-0813">Transport</keyword>
<reference evidence="4" key="1">
    <citation type="submission" date="2018-05" db="EMBL/GenBank/DDBJ databases">
        <authorList>
            <person name="Lanie J.A."/>
            <person name="Ng W.-L."/>
            <person name="Kazmierczak K.M."/>
            <person name="Andrzejewski T.M."/>
            <person name="Davidsen T.M."/>
            <person name="Wayne K.J."/>
            <person name="Tettelin H."/>
            <person name="Glass J.I."/>
            <person name="Rusch D."/>
            <person name="Podicherti R."/>
            <person name="Tsui H.-C.T."/>
            <person name="Winkler M.E."/>
        </authorList>
    </citation>
    <scope>NUCLEOTIDE SEQUENCE</scope>
</reference>